<gene>
    <name evidence="14" type="ORF">GCM10022278_14910</name>
</gene>
<dbReference type="PROSITE" id="PS50292">
    <property type="entry name" value="PEROXIDASE_3"/>
    <property type="match status" value="1"/>
</dbReference>
<evidence type="ECO:0000256" key="5">
    <source>
        <dbReference type="ARBA" id="ARBA00022723"/>
    </source>
</evidence>
<dbReference type="RefSeq" id="WP_344804876.1">
    <property type="nucleotide sequence ID" value="NZ_BAABBO010000007.1"/>
</dbReference>
<dbReference type="PANTHER" id="PTHR11903:SF11">
    <property type="entry name" value="ALPHA-DIOXYGENASE 1"/>
    <property type="match status" value="1"/>
</dbReference>
<dbReference type="InterPro" id="IPR050783">
    <property type="entry name" value="Oxylipin_biosynth_metab"/>
</dbReference>
<dbReference type="SUPFAM" id="SSF48113">
    <property type="entry name" value="Heme-dependent peroxidases"/>
    <property type="match status" value="1"/>
</dbReference>
<name>A0ABP7NZZ1_9GAMM</name>
<evidence type="ECO:0000256" key="4">
    <source>
        <dbReference type="ARBA" id="ARBA00022617"/>
    </source>
</evidence>
<evidence type="ECO:0000256" key="9">
    <source>
        <dbReference type="ARBA" id="ARBA00022964"/>
    </source>
</evidence>
<keyword evidence="12" id="KW-0443">Lipid metabolism</keyword>
<dbReference type="EMBL" id="BAABBO010000007">
    <property type="protein sequence ID" value="GAA3957378.1"/>
    <property type="molecule type" value="Genomic_DNA"/>
</dbReference>
<evidence type="ECO:0000256" key="12">
    <source>
        <dbReference type="ARBA" id="ARBA00023098"/>
    </source>
</evidence>
<evidence type="ECO:0000313" key="15">
    <source>
        <dbReference type="Proteomes" id="UP001501337"/>
    </source>
</evidence>
<organism evidence="14 15">
    <name type="scientific">Allohahella marinimesophila</name>
    <dbReference type="NCBI Taxonomy" id="1054972"/>
    <lineage>
        <taxon>Bacteria</taxon>
        <taxon>Pseudomonadati</taxon>
        <taxon>Pseudomonadota</taxon>
        <taxon>Gammaproteobacteria</taxon>
        <taxon>Oceanospirillales</taxon>
        <taxon>Hahellaceae</taxon>
        <taxon>Allohahella</taxon>
    </lineage>
</organism>
<keyword evidence="8" id="KW-0276">Fatty acid metabolism</keyword>
<evidence type="ECO:0000256" key="7">
    <source>
        <dbReference type="ARBA" id="ARBA00022821"/>
    </source>
</evidence>
<evidence type="ECO:0000313" key="14">
    <source>
        <dbReference type="EMBL" id="GAA3957378.1"/>
    </source>
</evidence>
<protein>
    <submittedName>
        <fullName evidence="14">Peroxidase family protein</fullName>
    </submittedName>
</protein>
<evidence type="ECO:0000256" key="2">
    <source>
        <dbReference type="ARBA" id="ARBA00022516"/>
    </source>
</evidence>
<evidence type="ECO:0000256" key="6">
    <source>
        <dbReference type="ARBA" id="ARBA00022767"/>
    </source>
</evidence>
<dbReference type="PANTHER" id="PTHR11903">
    <property type="entry name" value="PROSTAGLANDIN G/H SYNTHASE"/>
    <property type="match status" value="1"/>
</dbReference>
<comment type="caution">
    <text evidence="14">The sequence shown here is derived from an EMBL/GenBank/DDBJ whole genome shotgun (WGS) entry which is preliminary data.</text>
</comment>
<dbReference type="InterPro" id="IPR037120">
    <property type="entry name" value="Haem_peroxidase_sf_animal"/>
</dbReference>
<keyword evidence="9" id="KW-0223">Dioxygenase</keyword>
<dbReference type="Gene3D" id="1.10.640.10">
    <property type="entry name" value="Haem peroxidase domain superfamily, animal type"/>
    <property type="match status" value="1"/>
</dbReference>
<evidence type="ECO:0000256" key="11">
    <source>
        <dbReference type="ARBA" id="ARBA00023004"/>
    </source>
</evidence>
<dbReference type="InterPro" id="IPR010255">
    <property type="entry name" value="Haem_peroxidase_sf"/>
</dbReference>
<keyword evidence="15" id="KW-1185">Reference proteome</keyword>
<dbReference type="Pfam" id="PF03098">
    <property type="entry name" value="An_peroxidase"/>
    <property type="match status" value="1"/>
</dbReference>
<keyword evidence="4" id="KW-0349">Heme</keyword>
<dbReference type="CDD" id="cd09818">
    <property type="entry name" value="PIOX_like"/>
    <property type="match status" value="1"/>
</dbReference>
<accession>A0ABP7NZZ1</accession>
<keyword evidence="5" id="KW-0479">Metal-binding</keyword>
<dbReference type="InterPro" id="IPR019791">
    <property type="entry name" value="Haem_peroxidase_animal"/>
</dbReference>
<keyword evidence="2" id="KW-0444">Lipid biosynthesis</keyword>
<reference evidence="15" key="1">
    <citation type="journal article" date="2019" name="Int. J. Syst. Evol. Microbiol.">
        <title>The Global Catalogue of Microorganisms (GCM) 10K type strain sequencing project: providing services to taxonomists for standard genome sequencing and annotation.</title>
        <authorList>
            <consortium name="The Broad Institute Genomics Platform"/>
            <consortium name="The Broad Institute Genome Sequencing Center for Infectious Disease"/>
            <person name="Wu L."/>
            <person name="Ma J."/>
        </authorList>
    </citation>
    <scope>NUCLEOTIDE SEQUENCE [LARGE SCALE GENOMIC DNA]</scope>
    <source>
        <strain evidence="15">JCM 17555</strain>
    </source>
</reference>
<keyword evidence="3 14" id="KW-0575">Peroxidase</keyword>
<keyword evidence="7" id="KW-0611">Plant defense</keyword>
<evidence type="ECO:0000256" key="10">
    <source>
        <dbReference type="ARBA" id="ARBA00023002"/>
    </source>
</evidence>
<dbReference type="InterPro" id="IPR034815">
    <property type="entry name" value="A_dioxygenase"/>
</dbReference>
<dbReference type="GO" id="GO:0004601">
    <property type="term" value="F:peroxidase activity"/>
    <property type="evidence" value="ECO:0007669"/>
    <property type="project" value="UniProtKB-KW"/>
</dbReference>
<evidence type="ECO:0000256" key="8">
    <source>
        <dbReference type="ARBA" id="ARBA00022832"/>
    </source>
</evidence>
<comment type="cofactor">
    <cofactor evidence="1">
        <name>Ca(2+)</name>
        <dbReference type="ChEBI" id="CHEBI:29108"/>
    </cofactor>
</comment>
<sequence length="619" mass="70485">MKEIFKRRLMQAAVASTIMIAPYATQASLWEKDAAEEPTDTPIVRWWDDGLAGTLYLLQSVIHLNENNIIDSNGTYPDNVACDADTAGARTTEGHCNDLNQTRMGSQGVRFGRNVPLEAAYADEAMLMEPNPRTISRELMTRDGIKEVDFLSYWAAAWIQFMTHDWFSHKDAAGAPHELPLDADDPLAGELGSSMAIAKTEVDPTWTPYENTPKAYTNRLTHWWDGSQLYGSDQAVQDSLRTFEGGRLIIEDSGRLAVNPDTGLPVTGFNDNWWLGLQMFHELFVKEHNAIADMLAAKYPSWTDQQLFNKARLINAAVMAKIHTVDWTPAILNTTNTKLALNLDWAVAVGGDKNLRDTPYSLTEEFVAVYRMHPLIRDSVEMVDYQSGTVIKEISTTDQAFQKAPGVLDALGNENVYYSFGMTHPGQLTPHNYPKFLQELRMPDGRVMDMAALDILRDRERGVPRYNEFRRQLDMPPINDFTDLTPDKALAEKMRAVYNNDVELIDTVVGQLAEGYRPEGFGFSDTTFRIFTVMAPRRFQADRFYTTDFNSRVYTREGMAWIKDANFKSVILRHEPELEKKMTLVGNPFFPWDTDSCDWRLQDKLKCDYQRLKLRFGRN</sequence>
<keyword evidence="10" id="KW-0560">Oxidoreductase</keyword>
<proteinExistence type="predicted"/>
<dbReference type="PRINTS" id="PR00457">
    <property type="entry name" value="ANPEROXIDASE"/>
</dbReference>
<keyword evidence="6" id="KW-0925">Oxylipin biosynthesis</keyword>
<keyword evidence="11" id="KW-0408">Iron</keyword>
<keyword evidence="13" id="KW-0275">Fatty acid biosynthesis</keyword>
<dbReference type="Proteomes" id="UP001501337">
    <property type="component" value="Unassembled WGS sequence"/>
</dbReference>
<evidence type="ECO:0000256" key="13">
    <source>
        <dbReference type="ARBA" id="ARBA00023160"/>
    </source>
</evidence>
<evidence type="ECO:0000256" key="3">
    <source>
        <dbReference type="ARBA" id="ARBA00022559"/>
    </source>
</evidence>
<evidence type="ECO:0000256" key="1">
    <source>
        <dbReference type="ARBA" id="ARBA00001913"/>
    </source>
</evidence>